<feature type="transmembrane region" description="Helical" evidence="1">
    <location>
        <begin position="208"/>
        <end position="225"/>
    </location>
</feature>
<evidence type="ECO:0000313" key="5">
    <source>
        <dbReference type="Proteomes" id="UP000515292"/>
    </source>
</evidence>
<dbReference type="InterPro" id="IPR013424">
    <property type="entry name" value="Ice-binding_C"/>
</dbReference>
<feature type="chain" id="PRO_5028908835" evidence="2">
    <location>
        <begin position="21"/>
        <end position="233"/>
    </location>
</feature>
<dbReference type="NCBIfam" id="NF035944">
    <property type="entry name" value="PEPxxWA-CTERM"/>
    <property type="match status" value="1"/>
</dbReference>
<keyword evidence="1" id="KW-0812">Transmembrane</keyword>
<feature type="signal peptide" evidence="2">
    <location>
        <begin position="1"/>
        <end position="20"/>
    </location>
</feature>
<protein>
    <submittedName>
        <fullName evidence="4">PEPxxWA-CTERM sorting domain-containing protein</fullName>
    </submittedName>
</protein>
<keyword evidence="2" id="KW-0732">Signal</keyword>
<sequence length="233" mass="24073">MRVLGLGASLLLLMAAPVSATVIFADNFDGEGAPGANILNYNSFANWTVTTGNVDLVAQVNPYGIGSCPGKCVDLAGTPGPGAITSKPIFFSAGNRVDVSFQLSGNQRTGSVDDFAFNLTFNQPTSGCCLGVDSGPATFDFPAWLNILNQVGPYTESVAGGRPFVTYSAWFIASQSGSFQLSFAGTGTGNANIGPILDNVLVSQVPEPATWAMLIAGFGMVGFALRRRSALAA</sequence>
<evidence type="ECO:0000256" key="1">
    <source>
        <dbReference type="SAM" id="Phobius"/>
    </source>
</evidence>
<dbReference type="Proteomes" id="UP000515292">
    <property type="component" value="Chromosome"/>
</dbReference>
<evidence type="ECO:0000313" key="4">
    <source>
        <dbReference type="EMBL" id="QMW22659.1"/>
    </source>
</evidence>
<evidence type="ECO:0000256" key="2">
    <source>
        <dbReference type="SAM" id="SignalP"/>
    </source>
</evidence>
<dbReference type="AlphaFoldDB" id="A0A7G5IH17"/>
<dbReference type="NCBIfam" id="TIGR02595">
    <property type="entry name" value="PEP_CTERM"/>
    <property type="match status" value="1"/>
</dbReference>
<gene>
    <name evidence="4" type="ORF">H3309_15335</name>
</gene>
<keyword evidence="1" id="KW-0472">Membrane</keyword>
<name>A0A7G5IH17_9SPHN</name>
<keyword evidence="5" id="KW-1185">Reference proteome</keyword>
<reference evidence="4 5" key="1">
    <citation type="submission" date="2020-07" db="EMBL/GenBank/DDBJ databases">
        <title>Complete genome sequence for Sandaracinobacter sp. M6.</title>
        <authorList>
            <person name="Tang Y."/>
            <person name="Liu Q."/>
            <person name="Guo Z."/>
            <person name="Lei P."/>
            <person name="Huang B."/>
        </authorList>
    </citation>
    <scope>NUCLEOTIDE SEQUENCE [LARGE SCALE GENOMIC DNA]</scope>
    <source>
        <strain evidence="4 5">M6</strain>
    </source>
</reference>
<accession>A0A7G5IH17</accession>
<dbReference type="Pfam" id="PF07589">
    <property type="entry name" value="PEP-CTERM"/>
    <property type="match status" value="1"/>
</dbReference>
<dbReference type="KEGG" id="sand:H3309_15335"/>
<keyword evidence="1" id="KW-1133">Transmembrane helix</keyword>
<dbReference type="RefSeq" id="WP_182295750.1">
    <property type="nucleotide sequence ID" value="NZ_CP059851.1"/>
</dbReference>
<dbReference type="EMBL" id="CP059851">
    <property type="protein sequence ID" value="QMW22659.1"/>
    <property type="molecule type" value="Genomic_DNA"/>
</dbReference>
<organism evidence="4 5">
    <name type="scientific">Sandaracinobacteroides saxicola</name>
    <dbReference type="NCBI Taxonomy" id="2759707"/>
    <lineage>
        <taxon>Bacteria</taxon>
        <taxon>Pseudomonadati</taxon>
        <taxon>Pseudomonadota</taxon>
        <taxon>Alphaproteobacteria</taxon>
        <taxon>Sphingomonadales</taxon>
        <taxon>Sphingosinicellaceae</taxon>
        <taxon>Sandaracinobacteroides</taxon>
    </lineage>
</organism>
<feature type="domain" description="Ice-binding protein C-terminal" evidence="3">
    <location>
        <begin position="204"/>
        <end position="228"/>
    </location>
</feature>
<proteinExistence type="predicted"/>
<evidence type="ECO:0000259" key="3">
    <source>
        <dbReference type="Pfam" id="PF07589"/>
    </source>
</evidence>